<dbReference type="InterPro" id="IPR041076">
    <property type="entry name" value="DUF5614"/>
</dbReference>
<evidence type="ECO:0000256" key="1">
    <source>
        <dbReference type="ARBA" id="ARBA00006588"/>
    </source>
</evidence>
<gene>
    <name evidence="5" type="ORF">F7725_010760</name>
</gene>
<feature type="domain" description="DUF5614" evidence="4">
    <location>
        <begin position="81"/>
        <end position="212"/>
    </location>
</feature>
<proteinExistence type="inferred from homology"/>
<accession>A0A7J5Z935</accession>
<dbReference type="Pfam" id="PF18474">
    <property type="entry name" value="DUF5614"/>
    <property type="match status" value="1"/>
</dbReference>
<protein>
    <recommendedName>
        <fullName evidence="7">DUF1308 domain-containing protein</fullName>
    </recommendedName>
</protein>
<dbReference type="EMBL" id="JAAKFY010000004">
    <property type="protein sequence ID" value="KAF3857559.1"/>
    <property type="molecule type" value="Genomic_DNA"/>
</dbReference>
<feature type="region of interest" description="Disordered" evidence="2">
    <location>
        <begin position="56"/>
        <end position="75"/>
    </location>
</feature>
<evidence type="ECO:0000259" key="3">
    <source>
        <dbReference type="Pfam" id="PF07000"/>
    </source>
</evidence>
<evidence type="ECO:0000313" key="5">
    <source>
        <dbReference type="EMBL" id="KAF3857559.1"/>
    </source>
</evidence>
<dbReference type="Pfam" id="PF07000">
    <property type="entry name" value="DUF1308"/>
    <property type="match status" value="1"/>
</dbReference>
<dbReference type="Proteomes" id="UP000518266">
    <property type="component" value="Unassembled WGS sequence"/>
</dbReference>
<feature type="compositionally biased region" description="Acidic residues" evidence="2">
    <location>
        <begin position="200"/>
        <end position="226"/>
    </location>
</feature>
<dbReference type="PANTHER" id="PTHR13379:SF0">
    <property type="entry name" value="UPF0415 PROTEIN C7ORF25"/>
    <property type="match status" value="1"/>
</dbReference>
<keyword evidence="6" id="KW-1185">Reference proteome</keyword>
<dbReference type="AlphaFoldDB" id="A0A7J5Z935"/>
<comment type="caution">
    <text evidence="5">The sequence shown here is derived from an EMBL/GenBank/DDBJ whole genome shotgun (WGS) entry which is preliminary data.</text>
</comment>
<organism evidence="5 6">
    <name type="scientific">Dissostichus mawsoni</name>
    <name type="common">Antarctic cod</name>
    <dbReference type="NCBI Taxonomy" id="36200"/>
    <lineage>
        <taxon>Eukaryota</taxon>
        <taxon>Metazoa</taxon>
        <taxon>Chordata</taxon>
        <taxon>Craniata</taxon>
        <taxon>Vertebrata</taxon>
        <taxon>Euteleostomi</taxon>
        <taxon>Actinopterygii</taxon>
        <taxon>Neopterygii</taxon>
        <taxon>Teleostei</taxon>
        <taxon>Neoteleostei</taxon>
        <taxon>Acanthomorphata</taxon>
        <taxon>Eupercaria</taxon>
        <taxon>Perciformes</taxon>
        <taxon>Notothenioidei</taxon>
        <taxon>Nototheniidae</taxon>
        <taxon>Dissostichus</taxon>
    </lineage>
</organism>
<feature type="compositionally biased region" description="Basic residues" evidence="2">
    <location>
        <begin position="258"/>
        <end position="268"/>
    </location>
</feature>
<evidence type="ECO:0000256" key="2">
    <source>
        <dbReference type="SAM" id="MobiDB-lite"/>
    </source>
</evidence>
<feature type="region of interest" description="Disordered" evidence="2">
    <location>
        <begin position="200"/>
        <end position="274"/>
    </location>
</feature>
<evidence type="ECO:0000313" key="6">
    <source>
        <dbReference type="Proteomes" id="UP000518266"/>
    </source>
</evidence>
<comment type="similarity">
    <text evidence="1">Belongs to the UPF0415 family.</text>
</comment>
<dbReference type="OrthoDB" id="441890at2759"/>
<evidence type="ECO:0000259" key="4">
    <source>
        <dbReference type="Pfam" id="PF18474"/>
    </source>
</evidence>
<reference evidence="5 6" key="1">
    <citation type="submission" date="2020-03" db="EMBL/GenBank/DDBJ databases">
        <title>Dissostichus mawsoni Genome sequencing and assembly.</title>
        <authorList>
            <person name="Park H."/>
        </authorList>
    </citation>
    <scope>NUCLEOTIDE SEQUENCE [LARGE SCALE GENOMIC DNA]</scope>
    <source>
        <strain evidence="5">DM0001</strain>
        <tissue evidence="5">Muscle</tissue>
    </source>
</reference>
<name>A0A7J5Z935_DISMA</name>
<feature type="compositionally biased region" description="Acidic residues" evidence="2">
    <location>
        <begin position="238"/>
        <end position="249"/>
    </location>
</feature>
<evidence type="ECO:0008006" key="7">
    <source>
        <dbReference type="Google" id="ProtNLM"/>
    </source>
</evidence>
<feature type="domain" description="DUF1308" evidence="3">
    <location>
        <begin position="296"/>
        <end position="457"/>
    </location>
</feature>
<dbReference type="PANTHER" id="PTHR13379">
    <property type="entry name" value="UNCHARACTERIZED DUF1308"/>
    <property type="match status" value="1"/>
</dbReference>
<dbReference type="InterPro" id="IPR010733">
    <property type="entry name" value="DUF1308"/>
</dbReference>
<sequence>MSLQEVLQQRISSAQSLLQQAQDLCGGGRVEGGESCWGGCGPSCASCGGCRVKGGGEGVSPAQQQPDAPDGHRGVSAERGGVVALLHVFRYTDSEGDPRSLQVDVVSDGGLTWVKAVGRKAEALHSIWQGGGQYGEKSIISQARDFLSASQQQEVQYKHPHVVFAFYNGVSHAMAQQLGVMGVSVRGDIVAVNAMMGEEIEGEGVGEEPEGEGEGEEPDEDGEEEPPSPIVAVNAMMEEGEEQPVEEGEGPNGGRSLVKGRGRVKGRSLMRTPPPPGVLARLSFPAQRLPLSCLRVNLDITTLISCVSSLSHGGCFFSFREGVLTEQAAQERLSPVLPQLRAFMEGKQLFACSAAVTDFRLILETLGGPGEKQRGEQLLRSLTLMEDQPSQRSLNLTLSHKVTQRSVSIFGTGDSLRAVTMTANGRFVRAAANQGVRYNVFMHQPRALTEGKEWRATPI</sequence>